<organism evidence="2">
    <name type="scientific">Phaeomonas parva</name>
    <dbReference type="NCBI Taxonomy" id="124430"/>
    <lineage>
        <taxon>Eukaryota</taxon>
        <taxon>Sar</taxon>
        <taxon>Stramenopiles</taxon>
        <taxon>Ochrophyta</taxon>
        <taxon>Pinguiophyceae</taxon>
        <taxon>Pinguiochrysidales</taxon>
        <taxon>Pinguiochrysidaceae</taxon>
        <taxon>Phaeomonas</taxon>
    </lineage>
</organism>
<proteinExistence type="predicted"/>
<reference evidence="2" key="1">
    <citation type="submission" date="2021-01" db="EMBL/GenBank/DDBJ databases">
        <authorList>
            <person name="Corre E."/>
            <person name="Pelletier E."/>
            <person name="Niang G."/>
            <person name="Scheremetjew M."/>
            <person name="Finn R."/>
            <person name="Kale V."/>
            <person name="Holt S."/>
            <person name="Cochrane G."/>
            <person name="Meng A."/>
            <person name="Brown T."/>
            <person name="Cohen L."/>
        </authorList>
    </citation>
    <scope>NUCLEOTIDE SEQUENCE</scope>
    <source>
        <strain evidence="2">CCMP2877</strain>
    </source>
</reference>
<sequence>MMRGLLGLLLLCMPALGPGYELVPDVVPFTLEDLRQLRSDYTDIEGRGPKQKECGLVYIVSVPFGDVATHQDAVSGVMDEIMTNVELGRALWNPHASEGVCAEGPPGAVLFVDPEIWSALPSESSDRLLSTFSWIVVLPPVARFHNFVPARKQKINFGDAAIKFKRVVAYTDMPYFNHTFILDSDATPCYPGWNQLFKQRLDEGGDLLQRMAPTRHGASKGNFKFPAPPGHEEDHEWFKYPERNSGHILFGQSDVAHSVFDQWALSFARQINEVSPDNKTYVFGDQVAYREALFLNRNDVMEVLVNTLCRHRPKEIIPESQRCDIWHEHDASMCVARAQKFLEDFEAPSPFSLRN</sequence>
<name>A0A7S1XN53_9STRA</name>
<feature type="chain" id="PRO_5030942364" description="Nucleotide-diphospho-sugar transferase domain-containing protein" evidence="1">
    <location>
        <begin position="20"/>
        <end position="355"/>
    </location>
</feature>
<feature type="signal peptide" evidence="1">
    <location>
        <begin position="1"/>
        <end position="19"/>
    </location>
</feature>
<evidence type="ECO:0000313" key="2">
    <source>
        <dbReference type="EMBL" id="CAD9248029.1"/>
    </source>
</evidence>
<accession>A0A7S1XN53</accession>
<evidence type="ECO:0008006" key="3">
    <source>
        <dbReference type="Google" id="ProtNLM"/>
    </source>
</evidence>
<dbReference type="AlphaFoldDB" id="A0A7S1XN53"/>
<protein>
    <recommendedName>
        <fullName evidence="3">Nucleotide-diphospho-sugar transferase domain-containing protein</fullName>
    </recommendedName>
</protein>
<dbReference type="EMBL" id="HBGJ01010304">
    <property type="protein sequence ID" value="CAD9248029.1"/>
    <property type="molecule type" value="Transcribed_RNA"/>
</dbReference>
<evidence type="ECO:0000256" key="1">
    <source>
        <dbReference type="SAM" id="SignalP"/>
    </source>
</evidence>
<keyword evidence="1" id="KW-0732">Signal</keyword>
<gene>
    <name evidence="2" type="ORF">PPAR1163_LOCUS6388</name>
</gene>